<dbReference type="InterPro" id="IPR050707">
    <property type="entry name" value="HTH_MetabolicPath_Reg"/>
</dbReference>
<dbReference type="InterPro" id="IPR029016">
    <property type="entry name" value="GAF-like_dom_sf"/>
</dbReference>
<dbReference type="InterPro" id="IPR011991">
    <property type="entry name" value="ArsR-like_HTH"/>
</dbReference>
<feature type="domain" description="IclR-ED" evidence="7">
    <location>
        <begin position="74"/>
        <end position="252"/>
    </location>
</feature>
<dbReference type="SMART" id="SM00346">
    <property type="entry name" value="HTH_ICLR"/>
    <property type="match status" value="1"/>
</dbReference>
<dbReference type="InterPro" id="IPR005471">
    <property type="entry name" value="Tscrpt_reg_IclR_N"/>
</dbReference>
<evidence type="ECO:0000256" key="1">
    <source>
        <dbReference type="ARBA" id="ARBA00023015"/>
    </source>
</evidence>
<dbReference type="GO" id="GO:0003677">
    <property type="term" value="F:DNA binding"/>
    <property type="evidence" value="ECO:0007669"/>
    <property type="project" value="UniProtKB-KW"/>
</dbReference>
<dbReference type="PANTHER" id="PTHR30136">
    <property type="entry name" value="HELIX-TURN-HELIX TRANSCRIPTIONAL REGULATOR, ICLR FAMILY"/>
    <property type="match status" value="1"/>
</dbReference>
<dbReference type="Gene3D" id="1.10.10.10">
    <property type="entry name" value="Winged helix-like DNA-binding domain superfamily/Winged helix DNA-binding domain"/>
    <property type="match status" value="1"/>
</dbReference>
<comment type="function">
    <text evidence="4">May be an activator protein for the gylABX operon.</text>
</comment>
<dbReference type="SUPFAM" id="SSF55781">
    <property type="entry name" value="GAF domain-like"/>
    <property type="match status" value="1"/>
</dbReference>
<dbReference type="InterPro" id="IPR014757">
    <property type="entry name" value="Tscrpt_reg_IclR_C"/>
</dbReference>
<dbReference type="EMBL" id="QQZY01000001">
    <property type="protein sequence ID" value="RDI76166.1"/>
    <property type="molecule type" value="Genomic_DNA"/>
</dbReference>
<keyword evidence="2" id="KW-0238">DNA-binding</keyword>
<reference evidence="8 9" key="1">
    <citation type="submission" date="2018-07" db="EMBL/GenBank/DDBJ databases">
        <title>High-quality-draft genome sequence of Gaiella occulta.</title>
        <authorList>
            <person name="Severino R."/>
            <person name="Froufe H.J.C."/>
            <person name="Rainey F.A."/>
            <person name="Barroso C."/>
            <person name="Albuquerque L."/>
            <person name="Lobo-Da-Cunha A."/>
            <person name="Da Costa M.S."/>
            <person name="Egas C."/>
        </authorList>
    </citation>
    <scope>NUCLEOTIDE SEQUENCE [LARGE SCALE GENOMIC DNA]</scope>
    <source>
        <strain evidence="8 9">F2-233</strain>
    </source>
</reference>
<keyword evidence="9" id="KW-1185">Reference proteome</keyword>
<proteinExistence type="predicted"/>
<dbReference type="RefSeq" id="WP_114795004.1">
    <property type="nucleotide sequence ID" value="NZ_QQZY01000001.1"/>
</dbReference>
<dbReference type="OrthoDB" id="5242615at2"/>
<evidence type="ECO:0000259" key="7">
    <source>
        <dbReference type="PROSITE" id="PS51078"/>
    </source>
</evidence>
<evidence type="ECO:0000256" key="2">
    <source>
        <dbReference type="ARBA" id="ARBA00023125"/>
    </source>
</evidence>
<dbReference type="Pfam" id="PF09339">
    <property type="entry name" value="HTH_IclR"/>
    <property type="match status" value="1"/>
</dbReference>
<dbReference type="GO" id="GO:0003700">
    <property type="term" value="F:DNA-binding transcription factor activity"/>
    <property type="evidence" value="ECO:0007669"/>
    <property type="project" value="InterPro"/>
</dbReference>
<feature type="domain" description="HTH iclR-type" evidence="6">
    <location>
        <begin position="12"/>
        <end position="73"/>
    </location>
</feature>
<dbReference type="PANTHER" id="PTHR30136:SF24">
    <property type="entry name" value="HTH-TYPE TRANSCRIPTIONAL REPRESSOR ALLR"/>
    <property type="match status" value="1"/>
</dbReference>
<protein>
    <recommendedName>
        <fullName evidence="5">Glycerol operon regulatory protein</fullName>
    </recommendedName>
</protein>
<accession>A0A7M2Z172</accession>
<name>A0A7M2Z172_9ACTN</name>
<dbReference type="FunFam" id="1.10.10.10:FF:000056">
    <property type="entry name" value="IclR family transcriptional regulator"/>
    <property type="match status" value="1"/>
</dbReference>
<keyword evidence="1" id="KW-0805">Transcription regulation</keyword>
<reference evidence="9" key="2">
    <citation type="journal article" date="2019" name="MicrobiologyOpen">
        <title>High-quality draft genome sequence of Gaiella occulta isolated from a 150 meter deep mineral water borehole and comparison with the genome sequences of other deep-branching lineages of the phylum Actinobacteria.</title>
        <authorList>
            <person name="Severino R."/>
            <person name="Froufe H.J.C."/>
            <person name="Barroso C."/>
            <person name="Albuquerque L."/>
            <person name="Lobo-da-Cunha A."/>
            <person name="da Costa M.S."/>
            <person name="Egas C."/>
        </authorList>
    </citation>
    <scope>NUCLEOTIDE SEQUENCE [LARGE SCALE GENOMIC DNA]</scope>
    <source>
        <strain evidence="9">F2-233</strain>
    </source>
</reference>
<dbReference type="InterPro" id="IPR036388">
    <property type="entry name" value="WH-like_DNA-bd_sf"/>
</dbReference>
<dbReference type="Gene3D" id="3.30.450.40">
    <property type="match status" value="1"/>
</dbReference>
<gene>
    <name evidence="8" type="ORF">Gocc_0585</name>
</gene>
<dbReference type="SUPFAM" id="SSF46785">
    <property type="entry name" value="Winged helix' DNA-binding domain"/>
    <property type="match status" value="1"/>
</dbReference>
<evidence type="ECO:0000256" key="3">
    <source>
        <dbReference type="ARBA" id="ARBA00023163"/>
    </source>
</evidence>
<evidence type="ECO:0000256" key="5">
    <source>
        <dbReference type="ARBA" id="ARBA00070406"/>
    </source>
</evidence>
<dbReference type="PROSITE" id="PS51077">
    <property type="entry name" value="HTH_ICLR"/>
    <property type="match status" value="1"/>
</dbReference>
<dbReference type="InterPro" id="IPR036390">
    <property type="entry name" value="WH_DNA-bd_sf"/>
</dbReference>
<dbReference type="SMART" id="SM00418">
    <property type="entry name" value="HTH_ARSR"/>
    <property type="match status" value="1"/>
</dbReference>
<dbReference type="PROSITE" id="PS51078">
    <property type="entry name" value="ICLR_ED"/>
    <property type="match status" value="1"/>
</dbReference>
<dbReference type="GO" id="GO:0045892">
    <property type="term" value="P:negative regulation of DNA-templated transcription"/>
    <property type="evidence" value="ECO:0007669"/>
    <property type="project" value="TreeGrafter"/>
</dbReference>
<evidence type="ECO:0000313" key="8">
    <source>
        <dbReference type="EMBL" id="RDI76166.1"/>
    </source>
</evidence>
<sequence>MPRTGQPSARDVEATVRAVEILDALADGGELGTTDVARRTGISPSTVSRQLGTLTRVGLVEHVAATGRYRLGVRVLRLANAVLGRLDLRDLARPHLEELVHQVGETATLSIPGDRDAITVDFVPTDRYLQGVTRLGRPSVGHASSAGKVMLAFGDVPLPRGRLAAFTARTITDPVALAAEIERVRAQGYAEAIEEREPGLSAIAAPVWGAGGGLAAIVALQGPTSRFDRAATRRALPLLLQCSGRISKALGWDGIPAGTIR</sequence>
<dbReference type="CDD" id="cd00090">
    <property type="entry name" value="HTH_ARSR"/>
    <property type="match status" value="1"/>
</dbReference>
<dbReference type="Pfam" id="PF01614">
    <property type="entry name" value="IclR_C"/>
    <property type="match status" value="1"/>
</dbReference>
<dbReference type="AlphaFoldDB" id="A0A7M2Z172"/>
<keyword evidence="3" id="KW-0804">Transcription</keyword>
<dbReference type="Proteomes" id="UP000254134">
    <property type="component" value="Unassembled WGS sequence"/>
</dbReference>
<comment type="caution">
    <text evidence="8">The sequence shown here is derived from an EMBL/GenBank/DDBJ whole genome shotgun (WGS) entry which is preliminary data.</text>
</comment>
<evidence type="ECO:0000313" key="9">
    <source>
        <dbReference type="Proteomes" id="UP000254134"/>
    </source>
</evidence>
<dbReference type="InterPro" id="IPR001845">
    <property type="entry name" value="HTH_ArsR_DNA-bd_dom"/>
</dbReference>
<evidence type="ECO:0000259" key="6">
    <source>
        <dbReference type="PROSITE" id="PS51077"/>
    </source>
</evidence>
<organism evidence="8 9">
    <name type="scientific">Gaiella occulta</name>
    <dbReference type="NCBI Taxonomy" id="1002870"/>
    <lineage>
        <taxon>Bacteria</taxon>
        <taxon>Bacillati</taxon>
        <taxon>Actinomycetota</taxon>
        <taxon>Thermoleophilia</taxon>
        <taxon>Gaiellales</taxon>
        <taxon>Gaiellaceae</taxon>
        <taxon>Gaiella</taxon>
    </lineage>
</organism>
<evidence type="ECO:0000256" key="4">
    <source>
        <dbReference type="ARBA" id="ARBA00058938"/>
    </source>
</evidence>